<dbReference type="Proteomes" id="UP000030752">
    <property type="component" value="Unassembled WGS sequence"/>
</dbReference>
<dbReference type="HOGENOM" id="CLU_004495_6_1_1"/>
<keyword evidence="3 7" id="KW-0812">Transmembrane</keyword>
<comment type="subcellular location">
    <subcellularLocation>
        <location evidence="1">Membrane</location>
        <topology evidence="1">Multi-pass membrane protein</topology>
    </subcellularLocation>
</comment>
<dbReference type="PIRSF" id="PIRSF006060">
    <property type="entry name" value="AA_transporter"/>
    <property type="match status" value="1"/>
</dbReference>
<evidence type="ECO:0000256" key="6">
    <source>
        <dbReference type="SAM" id="MobiDB-lite"/>
    </source>
</evidence>
<accession>W2RNJ1</accession>
<keyword evidence="9" id="KW-1185">Reference proteome</keyword>
<dbReference type="PANTHER" id="PTHR45649">
    <property type="entry name" value="AMINO-ACID PERMEASE BAT1"/>
    <property type="match status" value="1"/>
</dbReference>
<proteinExistence type="predicted"/>
<dbReference type="eggNOG" id="KOG1289">
    <property type="taxonomic scope" value="Eukaryota"/>
</dbReference>
<sequence>MAGLKEEISVTEQYPIDPENVNLPPEKAGTKSDQQDMWRMGKAQEMRRNFRFVSIFGFTMLVMCSWETMLGTSIIGLINGGTAGLIWLFLVSWVGFLAVNTSMAEMASMAPTSGGQYHWVSEFSPRKYQKFMSFVTGWLCVLGWQTGAANTAFLAGTQIQGLVTLNNPDYVPEKWHGTLLTFAVASFSVFFNTFLVKKLPLVEGIVLIIHIFGFFAVLITLWVLGPRGDASQVFTTFNNYGGWPTDGLSAMVGILAVMIPLLGADGAVHMSEELRDAARTLPKSMILTTICNGAMGWIILITFCMVLGNLDDVISSPTGQPYIAVFYNVTESYAGASVLSALVIVMAMFCNLSITATASRQLFAFARDQGVPFAQFFAEVRPGWDVPMNSIIVSFVVSCLLSIINIGSTIALNNITSLSLCAILSSYIISIGLVFWRRITNRPLLPAPFTLSKPVGLFLNALSLAFLLIAFVFSFFPGTNHPNAEQMNWAILIYGAVMVFALLHYVIKARHVYDGPVEYVRKL</sequence>
<evidence type="ECO:0008006" key="10">
    <source>
        <dbReference type="Google" id="ProtNLM"/>
    </source>
</evidence>
<dbReference type="GO" id="GO:0016020">
    <property type="term" value="C:membrane"/>
    <property type="evidence" value="ECO:0007669"/>
    <property type="project" value="UniProtKB-SubCell"/>
</dbReference>
<dbReference type="InterPro" id="IPR002293">
    <property type="entry name" value="AA/rel_permease1"/>
</dbReference>
<feature type="region of interest" description="Disordered" evidence="6">
    <location>
        <begin position="15"/>
        <end position="35"/>
    </location>
</feature>
<name>W2RNJ1_CYPE1</name>
<feature type="transmembrane region" description="Helical" evidence="7">
    <location>
        <begin position="333"/>
        <end position="354"/>
    </location>
</feature>
<evidence type="ECO:0000256" key="4">
    <source>
        <dbReference type="ARBA" id="ARBA00022989"/>
    </source>
</evidence>
<keyword evidence="2" id="KW-0813">Transport</keyword>
<evidence type="ECO:0000313" key="8">
    <source>
        <dbReference type="EMBL" id="ETN38032.1"/>
    </source>
</evidence>
<dbReference type="EMBL" id="KB822723">
    <property type="protein sequence ID" value="ETN38032.1"/>
    <property type="molecule type" value="Genomic_DNA"/>
</dbReference>
<dbReference type="STRING" id="1220924.W2RNJ1"/>
<feature type="transmembrane region" description="Helical" evidence="7">
    <location>
        <begin position="205"/>
        <end position="225"/>
    </location>
</feature>
<feature type="transmembrane region" description="Helical" evidence="7">
    <location>
        <begin position="457"/>
        <end position="476"/>
    </location>
</feature>
<feature type="transmembrane region" description="Helical" evidence="7">
    <location>
        <begin position="74"/>
        <end position="99"/>
    </location>
</feature>
<dbReference type="Gene3D" id="1.20.1740.10">
    <property type="entry name" value="Amino acid/polyamine transporter I"/>
    <property type="match status" value="1"/>
</dbReference>
<organism evidence="8 9">
    <name type="scientific">Cyphellophora europaea (strain CBS 101466)</name>
    <name type="common">Phialophora europaea</name>
    <dbReference type="NCBI Taxonomy" id="1220924"/>
    <lineage>
        <taxon>Eukaryota</taxon>
        <taxon>Fungi</taxon>
        <taxon>Dikarya</taxon>
        <taxon>Ascomycota</taxon>
        <taxon>Pezizomycotina</taxon>
        <taxon>Eurotiomycetes</taxon>
        <taxon>Chaetothyriomycetidae</taxon>
        <taxon>Chaetothyriales</taxon>
        <taxon>Cyphellophoraceae</taxon>
        <taxon>Cyphellophora</taxon>
    </lineage>
</organism>
<evidence type="ECO:0000256" key="7">
    <source>
        <dbReference type="SAM" id="Phobius"/>
    </source>
</evidence>
<dbReference type="OrthoDB" id="3257095at2759"/>
<dbReference type="Pfam" id="PF13520">
    <property type="entry name" value="AA_permease_2"/>
    <property type="match status" value="1"/>
</dbReference>
<evidence type="ECO:0000256" key="5">
    <source>
        <dbReference type="ARBA" id="ARBA00023136"/>
    </source>
</evidence>
<dbReference type="PANTHER" id="PTHR45649:SF2">
    <property type="entry name" value="ACID PERMEASE, PUTATIVE-RELATED"/>
    <property type="match status" value="1"/>
</dbReference>
<feature type="transmembrane region" description="Helical" evidence="7">
    <location>
        <begin position="175"/>
        <end position="196"/>
    </location>
</feature>
<protein>
    <recommendedName>
        <fullName evidence="10">Amino acid permease/ SLC12A domain-containing protein</fullName>
    </recommendedName>
</protein>
<keyword evidence="4 7" id="KW-1133">Transmembrane helix</keyword>
<dbReference type="AlphaFoldDB" id="W2RNJ1"/>
<dbReference type="RefSeq" id="XP_008720201.1">
    <property type="nucleotide sequence ID" value="XM_008721979.1"/>
</dbReference>
<gene>
    <name evidence="8" type="ORF">HMPREF1541_07655</name>
</gene>
<feature type="transmembrane region" description="Helical" evidence="7">
    <location>
        <begin position="391"/>
        <end position="411"/>
    </location>
</feature>
<evidence type="ECO:0000256" key="1">
    <source>
        <dbReference type="ARBA" id="ARBA00004141"/>
    </source>
</evidence>
<feature type="transmembrane region" description="Helical" evidence="7">
    <location>
        <begin position="285"/>
        <end position="308"/>
    </location>
</feature>
<feature type="transmembrane region" description="Helical" evidence="7">
    <location>
        <begin position="49"/>
        <end position="68"/>
    </location>
</feature>
<feature type="transmembrane region" description="Helical" evidence="7">
    <location>
        <begin position="245"/>
        <end position="264"/>
    </location>
</feature>
<evidence type="ECO:0000256" key="2">
    <source>
        <dbReference type="ARBA" id="ARBA00022448"/>
    </source>
</evidence>
<feature type="transmembrane region" description="Helical" evidence="7">
    <location>
        <begin position="131"/>
        <end position="155"/>
    </location>
</feature>
<dbReference type="GO" id="GO:0022857">
    <property type="term" value="F:transmembrane transporter activity"/>
    <property type="evidence" value="ECO:0007669"/>
    <property type="project" value="InterPro"/>
</dbReference>
<dbReference type="InParanoid" id="W2RNJ1"/>
<evidence type="ECO:0000256" key="3">
    <source>
        <dbReference type="ARBA" id="ARBA00022692"/>
    </source>
</evidence>
<feature type="transmembrane region" description="Helical" evidence="7">
    <location>
        <begin position="417"/>
        <end position="436"/>
    </location>
</feature>
<dbReference type="GeneID" id="19974994"/>
<feature type="transmembrane region" description="Helical" evidence="7">
    <location>
        <begin position="488"/>
        <end position="507"/>
    </location>
</feature>
<keyword evidence="5 7" id="KW-0472">Membrane</keyword>
<reference evidence="8 9" key="1">
    <citation type="submission" date="2013-03" db="EMBL/GenBank/DDBJ databases">
        <title>The Genome Sequence of Phialophora europaea CBS 101466.</title>
        <authorList>
            <consortium name="The Broad Institute Genomics Platform"/>
            <person name="Cuomo C."/>
            <person name="de Hoog S."/>
            <person name="Gorbushina A."/>
            <person name="Walker B."/>
            <person name="Young S.K."/>
            <person name="Zeng Q."/>
            <person name="Gargeya S."/>
            <person name="Fitzgerald M."/>
            <person name="Haas B."/>
            <person name="Abouelleil A."/>
            <person name="Allen A.W."/>
            <person name="Alvarado L."/>
            <person name="Arachchi H.M."/>
            <person name="Berlin A.M."/>
            <person name="Chapman S.B."/>
            <person name="Gainer-Dewar J."/>
            <person name="Goldberg J."/>
            <person name="Griggs A."/>
            <person name="Gujja S."/>
            <person name="Hansen M."/>
            <person name="Howarth C."/>
            <person name="Imamovic A."/>
            <person name="Ireland A."/>
            <person name="Larimer J."/>
            <person name="McCowan C."/>
            <person name="Murphy C."/>
            <person name="Pearson M."/>
            <person name="Poon T.W."/>
            <person name="Priest M."/>
            <person name="Roberts A."/>
            <person name="Saif S."/>
            <person name="Shea T."/>
            <person name="Sisk P."/>
            <person name="Sykes S."/>
            <person name="Wortman J."/>
            <person name="Nusbaum C."/>
            <person name="Birren B."/>
        </authorList>
    </citation>
    <scope>NUCLEOTIDE SEQUENCE [LARGE SCALE GENOMIC DNA]</scope>
    <source>
        <strain evidence="8 9">CBS 101466</strain>
    </source>
</reference>
<evidence type="ECO:0000313" key="9">
    <source>
        <dbReference type="Proteomes" id="UP000030752"/>
    </source>
</evidence>
<dbReference type="VEuPathDB" id="FungiDB:HMPREF1541_07655"/>